<proteinExistence type="predicted"/>
<protein>
    <submittedName>
        <fullName evidence="1">Uncharacterized protein</fullName>
    </submittedName>
</protein>
<dbReference type="AlphaFoldDB" id="A0A8C2U714"/>
<sequence length="94" mass="9855">IAPAQNGSPPACSVPPVELQLELPWAAAVGSRTRAFSAPLSNAPCVGLHGMLGFTSTTQENKKIGRIMTSITETVILTQPLHCSSGHRPEPTHS</sequence>
<reference evidence="1" key="2">
    <citation type="submission" date="2025-08" db="UniProtKB">
        <authorList>
            <consortium name="Ensembl"/>
        </authorList>
    </citation>
    <scope>IDENTIFICATION</scope>
</reference>
<accession>A0A8C2U714</accession>
<dbReference type="Ensembl" id="ENSCJPT00005031167.1">
    <property type="protein sequence ID" value="ENSCJPP00005022724.1"/>
    <property type="gene ID" value="ENSCJPG00005018074.1"/>
</dbReference>
<name>A0A8C2U714_COTJA</name>
<evidence type="ECO:0000313" key="1">
    <source>
        <dbReference type="Ensembl" id="ENSCJPP00005022724.1"/>
    </source>
</evidence>
<dbReference type="Proteomes" id="UP000694412">
    <property type="component" value="Chromosome 9"/>
</dbReference>
<keyword evidence="2" id="KW-1185">Reference proteome</keyword>
<organism evidence="1 2">
    <name type="scientific">Coturnix japonica</name>
    <name type="common">Japanese quail</name>
    <name type="synonym">Coturnix coturnix japonica</name>
    <dbReference type="NCBI Taxonomy" id="93934"/>
    <lineage>
        <taxon>Eukaryota</taxon>
        <taxon>Metazoa</taxon>
        <taxon>Chordata</taxon>
        <taxon>Craniata</taxon>
        <taxon>Vertebrata</taxon>
        <taxon>Euteleostomi</taxon>
        <taxon>Archelosauria</taxon>
        <taxon>Archosauria</taxon>
        <taxon>Dinosauria</taxon>
        <taxon>Saurischia</taxon>
        <taxon>Theropoda</taxon>
        <taxon>Coelurosauria</taxon>
        <taxon>Aves</taxon>
        <taxon>Neognathae</taxon>
        <taxon>Galloanserae</taxon>
        <taxon>Galliformes</taxon>
        <taxon>Phasianidae</taxon>
        <taxon>Perdicinae</taxon>
        <taxon>Coturnix</taxon>
    </lineage>
</organism>
<reference evidence="1" key="1">
    <citation type="submission" date="2015-11" db="EMBL/GenBank/DDBJ databases">
        <authorList>
            <consortium name="International Coturnix japonica Genome Analysis Consortium"/>
            <person name="Warren W."/>
            <person name="Burt D.W."/>
            <person name="Antin P.B."/>
            <person name="Lanford R."/>
            <person name="Gros J."/>
            <person name="Wilson R.K."/>
        </authorList>
    </citation>
    <scope>NUCLEOTIDE SEQUENCE [LARGE SCALE GENOMIC DNA]</scope>
</reference>
<evidence type="ECO:0000313" key="2">
    <source>
        <dbReference type="Proteomes" id="UP000694412"/>
    </source>
</evidence>
<reference evidence="1" key="3">
    <citation type="submission" date="2025-09" db="UniProtKB">
        <authorList>
            <consortium name="Ensembl"/>
        </authorList>
    </citation>
    <scope>IDENTIFICATION</scope>
</reference>